<feature type="domain" description="TAP-C" evidence="4">
    <location>
        <begin position="5"/>
        <end position="58"/>
    </location>
</feature>
<evidence type="ECO:0000313" key="6">
    <source>
        <dbReference type="Proteomes" id="UP000006753"/>
    </source>
</evidence>
<dbReference type="GO" id="GO:0045116">
    <property type="term" value="P:protein neddylation"/>
    <property type="evidence" value="ECO:0007669"/>
    <property type="project" value="TreeGrafter"/>
</dbReference>
<dbReference type="InterPro" id="IPR042460">
    <property type="entry name" value="DCN1-like_PONY"/>
</dbReference>
<dbReference type="PROSITE" id="PS51229">
    <property type="entry name" value="DCUN1"/>
    <property type="match status" value="1"/>
</dbReference>
<organism evidence="5 6">
    <name type="scientific">Marssonina brunnea f. sp. multigermtubi (strain MB_m1)</name>
    <name type="common">Marssonina leaf spot fungus</name>
    <dbReference type="NCBI Taxonomy" id="1072389"/>
    <lineage>
        <taxon>Eukaryota</taxon>
        <taxon>Fungi</taxon>
        <taxon>Dikarya</taxon>
        <taxon>Ascomycota</taxon>
        <taxon>Pezizomycotina</taxon>
        <taxon>Leotiomycetes</taxon>
        <taxon>Helotiales</taxon>
        <taxon>Drepanopezizaceae</taxon>
        <taxon>Drepanopeziza</taxon>
    </lineage>
</organism>
<name>K1X3N5_MARBU</name>
<evidence type="ECO:0000256" key="1">
    <source>
        <dbReference type="ARBA" id="ARBA00022786"/>
    </source>
</evidence>
<evidence type="ECO:0000313" key="5">
    <source>
        <dbReference type="EMBL" id="EKD19851.1"/>
    </source>
</evidence>
<dbReference type="Pfam" id="PF14555">
    <property type="entry name" value="UBA_4"/>
    <property type="match status" value="1"/>
</dbReference>
<evidence type="ECO:0000259" key="4">
    <source>
        <dbReference type="PROSITE" id="PS51281"/>
    </source>
</evidence>
<dbReference type="Proteomes" id="UP000006753">
    <property type="component" value="Unassembled WGS sequence"/>
</dbReference>
<keyword evidence="6" id="KW-1185">Reference proteome</keyword>
<sequence length="266" mass="30152">MTTKPSQKQLVTQFIQFTGANEKLATKLLKAASWKLDQAVDSYFASNGAAPASKIEETLGKLFEKYRANDLEGLTSVNGTMQYCNDIGVGLENAEHLVLFEIIKAPTAGEMSKAEFVDAWKKIGADSIQKQAAYVASQVKLLSTDLALFKRVYRWTFISAKDKNQKALPLETGLTYWKVIFSPPGMEWCTDVTNWCDLWVEFLQKNWTKSVNKDMWNQTEAFFEKVMVDPTLSFWSEDSAWPGVIDQFVEYAQREKGLKSDTMETD</sequence>
<dbReference type="OMA" id="LWCKFLQ"/>
<dbReference type="GO" id="GO:0097602">
    <property type="term" value="F:cullin family protein binding"/>
    <property type="evidence" value="ECO:0007669"/>
    <property type="project" value="TreeGrafter"/>
</dbReference>
<keyword evidence="1" id="KW-0833">Ubl conjugation pathway</keyword>
<proteinExistence type="predicted"/>
<dbReference type="PROSITE" id="PS51281">
    <property type="entry name" value="TAP_C"/>
    <property type="match status" value="1"/>
</dbReference>
<dbReference type="Gene3D" id="1.10.238.10">
    <property type="entry name" value="EF-hand"/>
    <property type="match status" value="1"/>
</dbReference>
<dbReference type="STRING" id="1072389.K1X3N5"/>
<comment type="function">
    <text evidence="2">Neddylation of cullins play an essential role in the regulation of SCF-type complexes activity.</text>
</comment>
<dbReference type="InParanoid" id="K1X3N5"/>
<dbReference type="Gene3D" id="1.10.238.200">
    <property type="entry name" value="Cullin, PONY binding domain"/>
    <property type="match status" value="1"/>
</dbReference>
<dbReference type="CDD" id="cd14350">
    <property type="entry name" value="UBA_DCNL"/>
    <property type="match status" value="1"/>
</dbReference>
<dbReference type="GO" id="GO:0005634">
    <property type="term" value="C:nucleus"/>
    <property type="evidence" value="ECO:0007669"/>
    <property type="project" value="InterPro"/>
</dbReference>
<dbReference type="InterPro" id="IPR005176">
    <property type="entry name" value="PONY_dom"/>
</dbReference>
<dbReference type="EMBL" id="JH921430">
    <property type="protein sequence ID" value="EKD19851.1"/>
    <property type="molecule type" value="Genomic_DNA"/>
</dbReference>
<dbReference type="InterPro" id="IPR014764">
    <property type="entry name" value="DCN-prot"/>
</dbReference>
<dbReference type="eggNOG" id="KOG3077">
    <property type="taxonomic scope" value="Eukaryota"/>
</dbReference>
<evidence type="ECO:0000256" key="2">
    <source>
        <dbReference type="RuleBase" id="RU410713"/>
    </source>
</evidence>
<evidence type="ECO:0000259" key="3">
    <source>
        <dbReference type="PROSITE" id="PS51229"/>
    </source>
</evidence>
<dbReference type="HOGENOM" id="CLU_047042_1_0_1"/>
<gene>
    <name evidence="5" type="ORF">MBM_01803</name>
</gene>
<dbReference type="OrthoDB" id="27198at2759"/>
<dbReference type="PANTHER" id="PTHR12281">
    <property type="entry name" value="RP42 RELATED"/>
    <property type="match status" value="1"/>
</dbReference>
<reference evidence="5 6" key="1">
    <citation type="journal article" date="2012" name="BMC Genomics">
        <title>Sequencing the genome of Marssonina brunnea reveals fungus-poplar co-evolution.</title>
        <authorList>
            <person name="Zhu S."/>
            <person name="Cao Y.-Z."/>
            <person name="Jiang C."/>
            <person name="Tan B.-Y."/>
            <person name="Wang Z."/>
            <person name="Feng S."/>
            <person name="Zhang L."/>
            <person name="Su X.-H."/>
            <person name="Brejova B."/>
            <person name="Vinar T."/>
            <person name="Xu M."/>
            <person name="Wang M.-X."/>
            <person name="Zhang S.-G."/>
            <person name="Huang M.-R."/>
            <person name="Wu R."/>
            <person name="Zhou Y."/>
        </authorList>
    </citation>
    <scope>NUCLEOTIDE SEQUENCE [LARGE SCALE GENOMIC DNA]</scope>
    <source>
        <strain evidence="5 6">MB_m1</strain>
    </source>
</reference>
<dbReference type="GO" id="GO:0032182">
    <property type="term" value="F:ubiquitin-like protein binding"/>
    <property type="evidence" value="ECO:0007669"/>
    <property type="project" value="TreeGrafter"/>
</dbReference>
<dbReference type="PANTHER" id="PTHR12281:SF31">
    <property type="entry name" value="DCN1-LIKE PROTEIN 3"/>
    <property type="match status" value="1"/>
</dbReference>
<dbReference type="InterPro" id="IPR005637">
    <property type="entry name" value="TAP_C_dom"/>
</dbReference>
<dbReference type="GO" id="GO:0031624">
    <property type="term" value="F:ubiquitin conjugating enzyme binding"/>
    <property type="evidence" value="ECO:0007669"/>
    <property type="project" value="TreeGrafter"/>
</dbReference>
<dbReference type="GO" id="GO:0051028">
    <property type="term" value="P:mRNA transport"/>
    <property type="evidence" value="ECO:0007669"/>
    <property type="project" value="InterPro"/>
</dbReference>
<dbReference type="KEGG" id="mbe:MBM_01803"/>
<dbReference type="FunCoup" id="K1X3N5">
    <property type="interactions" value="391"/>
</dbReference>
<protein>
    <recommendedName>
        <fullName evidence="2">Defective in cullin neddylation protein</fullName>
    </recommendedName>
</protein>
<feature type="domain" description="DCUN1" evidence="3">
    <location>
        <begin position="54"/>
        <end position="253"/>
    </location>
</feature>
<dbReference type="InterPro" id="IPR009060">
    <property type="entry name" value="UBA-like_sf"/>
</dbReference>
<dbReference type="AlphaFoldDB" id="K1X3N5"/>
<dbReference type="Gene3D" id="1.10.8.10">
    <property type="entry name" value="DNA helicase RuvA subunit, C-terminal domain"/>
    <property type="match status" value="1"/>
</dbReference>
<dbReference type="GO" id="GO:0000151">
    <property type="term" value="C:ubiquitin ligase complex"/>
    <property type="evidence" value="ECO:0007669"/>
    <property type="project" value="TreeGrafter"/>
</dbReference>
<dbReference type="SUPFAM" id="SSF46934">
    <property type="entry name" value="UBA-like"/>
    <property type="match status" value="1"/>
</dbReference>
<accession>K1X3N5</accession>
<dbReference type="Pfam" id="PF03556">
    <property type="entry name" value="Cullin_binding"/>
    <property type="match status" value="1"/>
</dbReference>